<evidence type="ECO:0000256" key="1">
    <source>
        <dbReference type="ARBA" id="ARBA00010609"/>
    </source>
</evidence>
<gene>
    <name evidence="4" type="ORF">CLO192961_LOCUS22379</name>
</gene>
<keyword evidence="5" id="KW-1185">Reference proteome</keyword>
<dbReference type="Gene3D" id="2.60.40.420">
    <property type="entry name" value="Cupredoxins - blue copper proteins"/>
    <property type="match status" value="1"/>
</dbReference>
<evidence type="ECO:0000256" key="2">
    <source>
        <dbReference type="SAM" id="SignalP"/>
    </source>
</evidence>
<dbReference type="InterPro" id="IPR011707">
    <property type="entry name" value="Cu-oxidase-like_N"/>
</dbReference>
<proteinExistence type="inferred from homology"/>
<accession>A0ABY6TP74</accession>
<dbReference type="SUPFAM" id="SSF49503">
    <property type="entry name" value="Cupredoxins"/>
    <property type="match status" value="1"/>
</dbReference>
<feature type="signal peptide" evidence="2">
    <location>
        <begin position="1"/>
        <end position="17"/>
    </location>
</feature>
<dbReference type="Proteomes" id="UP000766486">
    <property type="component" value="Unassembled WGS sequence"/>
</dbReference>
<comment type="caution">
    <text evidence="4">The sequence shown here is derived from an EMBL/GenBank/DDBJ whole genome shotgun (WGS) entry which is preliminary data.</text>
</comment>
<comment type="similarity">
    <text evidence="1">Belongs to the multicopper oxidase family.</text>
</comment>
<keyword evidence="2" id="KW-0732">Signal</keyword>
<feature type="domain" description="Plastocyanin-like" evidence="3">
    <location>
        <begin position="63"/>
        <end position="108"/>
    </location>
</feature>
<organism evidence="4 5">
    <name type="scientific">Bionectria ochroleuca</name>
    <name type="common">Gliocladium roseum</name>
    <dbReference type="NCBI Taxonomy" id="29856"/>
    <lineage>
        <taxon>Eukaryota</taxon>
        <taxon>Fungi</taxon>
        <taxon>Dikarya</taxon>
        <taxon>Ascomycota</taxon>
        <taxon>Pezizomycotina</taxon>
        <taxon>Sordariomycetes</taxon>
        <taxon>Hypocreomycetidae</taxon>
        <taxon>Hypocreales</taxon>
        <taxon>Bionectriaceae</taxon>
        <taxon>Clonostachys</taxon>
    </lineage>
</organism>
<evidence type="ECO:0000313" key="5">
    <source>
        <dbReference type="Proteomes" id="UP000766486"/>
    </source>
</evidence>
<dbReference type="InterPro" id="IPR008972">
    <property type="entry name" value="Cupredoxin"/>
</dbReference>
<sequence length="109" mass="12179">MILVTLIACLLLTVGEALPQNPSGRYCEHTATSRNCWGEYDVDTDYSEVFPNTGVVREYWLTAQNTTLAPDGYERPMLVFNGTFPGPTIEAEWGDTLVIHVKNDMQHNG</sequence>
<name>A0ABY6TP74_BIOOC</name>
<dbReference type="Pfam" id="PF07732">
    <property type="entry name" value="Cu-oxidase_3"/>
    <property type="match status" value="1"/>
</dbReference>
<evidence type="ECO:0000313" key="4">
    <source>
        <dbReference type="EMBL" id="VUC20413.1"/>
    </source>
</evidence>
<dbReference type="EMBL" id="CABFNS010000148">
    <property type="protein sequence ID" value="VUC20413.1"/>
    <property type="molecule type" value="Genomic_DNA"/>
</dbReference>
<evidence type="ECO:0000259" key="3">
    <source>
        <dbReference type="Pfam" id="PF07732"/>
    </source>
</evidence>
<feature type="chain" id="PRO_5046958790" description="Plastocyanin-like domain-containing protein" evidence="2">
    <location>
        <begin position="18"/>
        <end position="109"/>
    </location>
</feature>
<reference evidence="4 5" key="1">
    <citation type="submission" date="2019-06" db="EMBL/GenBank/DDBJ databases">
        <authorList>
            <person name="Broberg M."/>
        </authorList>
    </citation>
    <scope>NUCLEOTIDE SEQUENCE [LARGE SCALE GENOMIC DNA]</scope>
</reference>
<protein>
    <recommendedName>
        <fullName evidence="3">Plastocyanin-like domain-containing protein</fullName>
    </recommendedName>
</protein>